<reference evidence="2" key="1">
    <citation type="submission" date="2020-10" db="EMBL/GenBank/DDBJ databases">
        <authorList>
            <person name="Castelo-Branco R."/>
            <person name="Eusebio N."/>
            <person name="Adriana R."/>
            <person name="Vieira A."/>
            <person name="Brugerolle De Fraissinette N."/>
            <person name="Rezende De Castro R."/>
            <person name="Schneider M.P."/>
            <person name="Vasconcelos V."/>
            <person name="Leao P.N."/>
        </authorList>
    </citation>
    <scope>NUCLEOTIDE SEQUENCE</scope>
    <source>
        <strain evidence="2">LEGE 06105</strain>
    </source>
</reference>
<name>A0A8J7FEX7_9CYAN</name>
<evidence type="ECO:0000256" key="1">
    <source>
        <dbReference type="SAM" id="MobiDB-lite"/>
    </source>
</evidence>
<dbReference type="InterPro" id="IPR048031">
    <property type="entry name" value="ScyD/ScyE-like"/>
</dbReference>
<sequence length="378" mass="40100">MTVQQLTNTSFKILASNLDNPKGLTFAPDGNLYIAEAGIGGDGASIPSPSGQGNLSYGLSGAITKVENGTTKRVLTGLPSVAFADGTGAAGPHDIKFDANGKAYVLLGLAANPALRDTLGDTDLGRVITCDLSTSTWSSIADISYYEVTNKILSRDCEVVSNPLSFYVNNNKLVVVDAGANSLFSINTDGSNLEKIAKIPNRILTNPIFPGKKAENFDRGHVPPPSAYPQAPPSQLPIQSVPTDVVKGADGADYVCEFTGFPFPEGGARIYRIDARGELEIFADGFTQLIDLAFDAEGNLYVLQHMNQSGWKGKPEGALIKIAPNGERTTLIEGDGLEMPSAFTIGPDGDFYIINRGGRPGKGQVIRVENPQKISRHI</sequence>
<dbReference type="RefSeq" id="WP_193919539.1">
    <property type="nucleotide sequence ID" value="NZ_JADEWL010000024.1"/>
</dbReference>
<proteinExistence type="predicted"/>
<dbReference type="InterPro" id="IPR011042">
    <property type="entry name" value="6-blade_b-propeller_TolB-like"/>
</dbReference>
<feature type="compositionally biased region" description="Pro residues" evidence="1">
    <location>
        <begin position="222"/>
        <end position="235"/>
    </location>
</feature>
<feature type="region of interest" description="Disordered" evidence="1">
    <location>
        <begin position="215"/>
        <end position="235"/>
    </location>
</feature>
<comment type="caution">
    <text evidence="2">The sequence shown here is derived from an EMBL/GenBank/DDBJ whole genome shotgun (WGS) entry which is preliminary data.</text>
</comment>
<accession>A0A8J7FEX7</accession>
<organism evidence="2 3">
    <name type="scientific">Plectonema cf. radiosum LEGE 06105</name>
    <dbReference type="NCBI Taxonomy" id="945769"/>
    <lineage>
        <taxon>Bacteria</taxon>
        <taxon>Bacillati</taxon>
        <taxon>Cyanobacteriota</taxon>
        <taxon>Cyanophyceae</taxon>
        <taxon>Oscillatoriophycideae</taxon>
        <taxon>Oscillatoriales</taxon>
        <taxon>Microcoleaceae</taxon>
        <taxon>Plectonema</taxon>
    </lineage>
</organism>
<dbReference type="AlphaFoldDB" id="A0A8J7FEX7"/>
<dbReference type="Proteomes" id="UP000620559">
    <property type="component" value="Unassembled WGS sequence"/>
</dbReference>
<dbReference type="EMBL" id="JADEWL010000024">
    <property type="protein sequence ID" value="MBE9213041.1"/>
    <property type="molecule type" value="Genomic_DNA"/>
</dbReference>
<protein>
    <submittedName>
        <fullName evidence="2">ScyD/ScyE family protein</fullName>
    </submittedName>
</protein>
<keyword evidence="3" id="KW-1185">Reference proteome</keyword>
<evidence type="ECO:0000313" key="3">
    <source>
        <dbReference type="Proteomes" id="UP000620559"/>
    </source>
</evidence>
<evidence type="ECO:0000313" key="2">
    <source>
        <dbReference type="EMBL" id="MBE9213041.1"/>
    </source>
</evidence>
<dbReference type="SUPFAM" id="SSF101898">
    <property type="entry name" value="NHL repeat"/>
    <property type="match status" value="1"/>
</dbReference>
<gene>
    <name evidence="2" type="ORF">IQ247_10205</name>
</gene>
<dbReference type="NCBIfam" id="NF033206">
    <property type="entry name" value="ScyE_fam"/>
    <property type="match status" value="1"/>
</dbReference>
<dbReference type="Gene3D" id="2.120.10.30">
    <property type="entry name" value="TolB, C-terminal domain"/>
    <property type="match status" value="2"/>
</dbReference>